<proteinExistence type="predicted"/>
<organism evidence="2 3">
    <name type="scientific">Suillus subaureus</name>
    <dbReference type="NCBI Taxonomy" id="48587"/>
    <lineage>
        <taxon>Eukaryota</taxon>
        <taxon>Fungi</taxon>
        <taxon>Dikarya</taxon>
        <taxon>Basidiomycota</taxon>
        <taxon>Agaricomycotina</taxon>
        <taxon>Agaricomycetes</taxon>
        <taxon>Agaricomycetidae</taxon>
        <taxon>Boletales</taxon>
        <taxon>Suillineae</taxon>
        <taxon>Suillaceae</taxon>
        <taxon>Suillus</taxon>
    </lineage>
</organism>
<sequence length="141" mass="15090">MQLTLLASLAVLCSAAFAAPLQARGDIADVIVDVQDVLNDATVNVLTRGSLVDVTAYVEDVLEDADVNVLTKRDGSLVNVIADVQDDLDDLTVNVLTKRGGLVDVTAGKYHSPDFLAVFNNPTVVEDVLNNRCYSLQVPFT</sequence>
<keyword evidence="3" id="KW-1185">Reference proteome</keyword>
<dbReference type="RefSeq" id="XP_041198316.1">
    <property type="nucleotide sequence ID" value="XM_041332346.1"/>
</dbReference>
<feature type="chain" id="PRO_5040391602" evidence="1">
    <location>
        <begin position="19"/>
        <end position="141"/>
    </location>
</feature>
<accession>A0A9P7EL14</accession>
<evidence type="ECO:0000313" key="3">
    <source>
        <dbReference type="Proteomes" id="UP000807769"/>
    </source>
</evidence>
<feature type="signal peptide" evidence="1">
    <location>
        <begin position="1"/>
        <end position="18"/>
    </location>
</feature>
<comment type="caution">
    <text evidence="2">The sequence shown here is derived from an EMBL/GenBank/DDBJ whole genome shotgun (WGS) entry which is preliminary data.</text>
</comment>
<keyword evidence="1" id="KW-0732">Signal</keyword>
<dbReference type="EMBL" id="JABBWG010000003">
    <property type="protein sequence ID" value="KAG1824599.1"/>
    <property type="molecule type" value="Genomic_DNA"/>
</dbReference>
<dbReference type="AlphaFoldDB" id="A0A9P7EL14"/>
<name>A0A9P7EL14_9AGAM</name>
<dbReference type="Proteomes" id="UP000807769">
    <property type="component" value="Unassembled WGS sequence"/>
</dbReference>
<dbReference type="GeneID" id="64626363"/>
<dbReference type="OrthoDB" id="2691302at2759"/>
<reference evidence="2" key="1">
    <citation type="journal article" date="2020" name="New Phytol.">
        <title>Comparative genomics reveals dynamic genome evolution in host specialist ectomycorrhizal fungi.</title>
        <authorList>
            <person name="Lofgren L.A."/>
            <person name="Nguyen N.H."/>
            <person name="Vilgalys R."/>
            <person name="Ruytinx J."/>
            <person name="Liao H.L."/>
            <person name="Branco S."/>
            <person name="Kuo A."/>
            <person name="LaButti K."/>
            <person name="Lipzen A."/>
            <person name="Andreopoulos W."/>
            <person name="Pangilinan J."/>
            <person name="Riley R."/>
            <person name="Hundley H."/>
            <person name="Na H."/>
            <person name="Barry K."/>
            <person name="Grigoriev I.V."/>
            <person name="Stajich J.E."/>
            <person name="Kennedy P.G."/>
        </authorList>
    </citation>
    <scope>NUCLEOTIDE SEQUENCE</scope>
    <source>
        <strain evidence="2">MN1</strain>
    </source>
</reference>
<evidence type="ECO:0000256" key="1">
    <source>
        <dbReference type="SAM" id="SignalP"/>
    </source>
</evidence>
<gene>
    <name evidence="2" type="ORF">BJ212DRAFT_1295732</name>
</gene>
<protein>
    <submittedName>
        <fullName evidence="2">Uncharacterized protein</fullName>
    </submittedName>
</protein>
<evidence type="ECO:0000313" key="2">
    <source>
        <dbReference type="EMBL" id="KAG1824599.1"/>
    </source>
</evidence>